<comment type="caution">
    <text evidence="1">The sequence shown here is derived from an EMBL/GenBank/DDBJ whole genome shotgun (WGS) entry which is preliminary data.</text>
</comment>
<organism evidence="1 2">
    <name type="scientific">Meloidogyne enterolobii</name>
    <name type="common">Root-knot nematode worm</name>
    <name type="synonym">Meloidogyne mayaguensis</name>
    <dbReference type="NCBI Taxonomy" id="390850"/>
    <lineage>
        <taxon>Eukaryota</taxon>
        <taxon>Metazoa</taxon>
        <taxon>Ecdysozoa</taxon>
        <taxon>Nematoda</taxon>
        <taxon>Chromadorea</taxon>
        <taxon>Rhabditida</taxon>
        <taxon>Tylenchina</taxon>
        <taxon>Tylenchomorpha</taxon>
        <taxon>Tylenchoidea</taxon>
        <taxon>Meloidogynidae</taxon>
        <taxon>Meloidogyninae</taxon>
        <taxon>Meloidogyne</taxon>
    </lineage>
</organism>
<reference evidence="1" key="1">
    <citation type="submission" date="2023-11" db="EMBL/GenBank/DDBJ databases">
        <authorList>
            <person name="Poullet M."/>
        </authorList>
    </citation>
    <scope>NUCLEOTIDE SEQUENCE</scope>
    <source>
        <strain evidence="1">E1834</strain>
    </source>
</reference>
<dbReference type="EMBL" id="CAVMJV010000056">
    <property type="protein sequence ID" value="CAK5085175.1"/>
    <property type="molecule type" value="Genomic_DNA"/>
</dbReference>
<evidence type="ECO:0000313" key="2">
    <source>
        <dbReference type="Proteomes" id="UP001497535"/>
    </source>
</evidence>
<name>A0ACB1A1J7_MELEN</name>
<sequence>MLLKNILFIFFILFFIPKCFATFSSSFREFLRNYGGEQLDRELSREDVGTGGSFGGGNHKVGEQTRHEILLLRPVIIVHGITNSAGQFEQIRQYFLTHGYGDEEVYATTYGDAGKTNVLFVTMQCHYVKMIRLMIQTVAQYTTSKVNIIGISMGSPIARKVIFKKFLKFFLIFKAIMGGNCVDTNDNLGPPLTDLIHTFVGVAGANWGSFLCIIPIGSCNLINGMACGSKFLNDINSRQRYEGNFIFTIFSTGDEKVGYQACGRVASSIAGENQNFKVKKRNLNIVKPDYKIHQKLDKPLFKRRFKKFVYRRYSKAAGLQLFLSFS</sequence>
<dbReference type="Proteomes" id="UP001497535">
    <property type="component" value="Unassembled WGS sequence"/>
</dbReference>
<protein>
    <submittedName>
        <fullName evidence="1">Uncharacterized protein</fullName>
    </submittedName>
</protein>
<accession>A0ACB1A1J7</accession>
<proteinExistence type="predicted"/>
<evidence type="ECO:0000313" key="1">
    <source>
        <dbReference type="EMBL" id="CAK5085175.1"/>
    </source>
</evidence>
<keyword evidence="2" id="KW-1185">Reference proteome</keyword>
<gene>
    <name evidence="1" type="ORF">MENTE1834_LOCUS32611</name>
</gene>